<proteinExistence type="inferred from homology"/>
<reference evidence="9 10" key="1">
    <citation type="journal article" date="2013" name="Genome Biol.">
        <title>The genome sequence of the most widely cultivated cacao type and its use to identify candidate genes regulating pod color.</title>
        <authorList>
            <person name="Motamayor J.C."/>
            <person name="Mockaitis K."/>
            <person name="Schmutz J."/>
            <person name="Haiminen N."/>
            <person name="Iii D.L."/>
            <person name="Cornejo O."/>
            <person name="Findley S.D."/>
            <person name="Zheng P."/>
            <person name="Utro F."/>
            <person name="Royaert S."/>
            <person name="Saski C."/>
            <person name="Jenkins J."/>
            <person name="Podicheti R."/>
            <person name="Zhao M."/>
            <person name="Scheffler B.E."/>
            <person name="Stack J.C."/>
            <person name="Feltus F.A."/>
            <person name="Mustiga G.M."/>
            <person name="Amores F."/>
            <person name="Phillips W."/>
            <person name="Marelli J.P."/>
            <person name="May G.D."/>
            <person name="Shapiro H."/>
            <person name="Ma J."/>
            <person name="Bustamante C.D."/>
            <person name="Schnell R.J."/>
            <person name="Main D."/>
            <person name="Gilbert D."/>
            <person name="Parida L."/>
            <person name="Kuhn D.N."/>
        </authorList>
    </citation>
    <scope>NUCLEOTIDE SEQUENCE [LARGE SCALE GENOMIC DNA]</scope>
    <source>
        <strain evidence="10">cv. Matina 1-6</strain>
    </source>
</reference>
<dbReference type="EMBL" id="CM001884">
    <property type="protein sequence ID" value="EOY25811.1"/>
    <property type="molecule type" value="Genomic_DNA"/>
</dbReference>
<evidence type="ECO:0000259" key="8">
    <source>
        <dbReference type="Pfam" id="PF23559"/>
    </source>
</evidence>
<dbReference type="Gene3D" id="1.10.10.10">
    <property type="entry name" value="Winged helix-like DNA-binding domain superfamily/Winged helix DNA-binding domain"/>
    <property type="match status" value="1"/>
</dbReference>
<dbReference type="InterPro" id="IPR036388">
    <property type="entry name" value="WH-like_DNA-bd_sf"/>
</dbReference>
<dbReference type="GO" id="GO:0005524">
    <property type="term" value="F:ATP binding"/>
    <property type="evidence" value="ECO:0007669"/>
    <property type="project" value="UniProtKB-KW"/>
</dbReference>
<dbReference type="PRINTS" id="PR00364">
    <property type="entry name" value="DISEASERSIST"/>
</dbReference>
<organism evidence="9 10">
    <name type="scientific">Theobroma cacao</name>
    <name type="common">Cacao</name>
    <name type="synonym">Cocoa</name>
    <dbReference type="NCBI Taxonomy" id="3641"/>
    <lineage>
        <taxon>Eukaryota</taxon>
        <taxon>Viridiplantae</taxon>
        <taxon>Streptophyta</taxon>
        <taxon>Embryophyta</taxon>
        <taxon>Tracheophyta</taxon>
        <taxon>Spermatophyta</taxon>
        <taxon>Magnoliopsida</taxon>
        <taxon>eudicotyledons</taxon>
        <taxon>Gunneridae</taxon>
        <taxon>Pentapetalae</taxon>
        <taxon>rosids</taxon>
        <taxon>malvids</taxon>
        <taxon>Malvales</taxon>
        <taxon>Malvaceae</taxon>
        <taxon>Byttnerioideae</taxon>
        <taxon>Theobroma</taxon>
    </lineage>
</organism>
<dbReference type="Pfam" id="PF23559">
    <property type="entry name" value="WHD_DRP"/>
    <property type="match status" value="1"/>
</dbReference>
<dbReference type="Gramene" id="EOY25811">
    <property type="protein sequence ID" value="EOY25811"/>
    <property type="gene ID" value="TCM_027176"/>
</dbReference>
<dbReference type="FunFam" id="1.10.10.10:FF:000322">
    <property type="entry name" value="Probable disease resistance protein At1g63360"/>
    <property type="match status" value="1"/>
</dbReference>
<gene>
    <name evidence="9" type="ORF">TCM_027176</name>
</gene>
<evidence type="ECO:0000259" key="7">
    <source>
        <dbReference type="Pfam" id="PF00931"/>
    </source>
</evidence>
<dbReference type="InterPro" id="IPR032675">
    <property type="entry name" value="LRR_dom_sf"/>
</dbReference>
<dbReference type="InterPro" id="IPR027417">
    <property type="entry name" value="P-loop_NTPase"/>
</dbReference>
<dbReference type="Gene3D" id="3.80.10.10">
    <property type="entry name" value="Ribonuclease Inhibitor"/>
    <property type="match status" value="1"/>
</dbReference>
<dbReference type="InterPro" id="IPR058922">
    <property type="entry name" value="WHD_DRP"/>
</dbReference>
<dbReference type="STRING" id="3641.A0A061G8B5"/>
<dbReference type="PANTHER" id="PTHR33463:SF220">
    <property type="entry name" value="NB-ARC DOMAIN-CONTAINING PROTEIN"/>
    <property type="match status" value="1"/>
</dbReference>
<keyword evidence="5" id="KW-0611">Plant defense</keyword>
<keyword evidence="2" id="KW-0433">Leucine-rich repeat</keyword>
<keyword evidence="4" id="KW-0547">Nucleotide-binding</keyword>
<dbReference type="GO" id="GO:0043531">
    <property type="term" value="F:ADP binding"/>
    <property type="evidence" value="ECO:0007669"/>
    <property type="project" value="InterPro"/>
</dbReference>
<dbReference type="GO" id="GO:0006952">
    <property type="term" value="P:defense response"/>
    <property type="evidence" value="ECO:0007669"/>
    <property type="project" value="UniProtKB-KW"/>
</dbReference>
<accession>A0A061G8B5</accession>
<dbReference type="InterPro" id="IPR042197">
    <property type="entry name" value="Apaf_helical"/>
</dbReference>
<keyword evidence="3" id="KW-0677">Repeat</keyword>
<dbReference type="Proteomes" id="UP000026915">
    <property type="component" value="Chromosome 6"/>
</dbReference>
<evidence type="ECO:0000256" key="1">
    <source>
        <dbReference type="ARBA" id="ARBA00008894"/>
    </source>
</evidence>
<evidence type="ECO:0000256" key="3">
    <source>
        <dbReference type="ARBA" id="ARBA00022737"/>
    </source>
</evidence>
<dbReference type="AlphaFoldDB" id="A0A061G8B5"/>
<protein>
    <submittedName>
        <fullName evidence="9">Cc-nbs-lrr resistance protein, putative</fullName>
    </submittedName>
</protein>
<feature type="domain" description="Disease resistance protein winged helix" evidence="8">
    <location>
        <begin position="335"/>
        <end position="400"/>
    </location>
</feature>
<evidence type="ECO:0000256" key="4">
    <source>
        <dbReference type="ARBA" id="ARBA00022741"/>
    </source>
</evidence>
<feature type="domain" description="NB-ARC" evidence="7">
    <location>
        <begin position="182"/>
        <end position="250"/>
    </location>
</feature>
<evidence type="ECO:0000313" key="10">
    <source>
        <dbReference type="Proteomes" id="UP000026915"/>
    </source>
</evidence>
<keyword evidence="10" id="KW-1185">Reference proteome</keyword>
<dbReference type="SUPFAM" id="SSF52540">
    <property type="entry name" value="P-loop containing nucleoside triphosphate hydrolases"/>
    <property type="match status" value="1"/>
</dbReference>
<evidence type="ECO:0000256" key="5">
    <source>
        <dbReference type="ARBA" id="ARBA00022821"/>
    </source>
</evidence>
<dbReference type="InterPro" id="IPR002182">
    <property type="entry name" value="NB-ARC"/>
</dbReference>
<dbReference type="Pfam" id="PF00931">
    <property type="entry name" value="NB-ARC"/>
    <property type="match status" value="1"/>
</dbReference>
<name>A0A061G8B5_THECC</name>
<dbReference type="InParanoid" id="A0A061G8B5"/>
<dbReference type="SUPFAM" id="SSF52047">
    <property type="entry name" value="RNI-like"/>
    <property type="match status" value="1"/>
</dbReference>
<dbReference type="eggNOG" id="KOG4658">
    <property type="taxonomic scope" value="Eukaryota"/>
</dbReference>
<evidence type="ECO:0000256" key="6">
    <source>
        <dbReference type="ARBA" id="ARBA00022840"/>
    </source>
</evidence>
<evidence type="ECO:0000256" key="2">
    <source>
        <dbReference type="ARBA" id="ARBA00022614"/>
    </source>
</evidence>
<evidence type="ECO:0000313" key="9">
    <source>
        <dbReference type="EMBL" id="EOY25811.1"/>
    </source>
</evidence>
<dbReference type="InterPro" id="IPR050905">
    <property type="entry name" value="Plant_NBS-LRR"/>
</dbReference>
<sequence>MICHDSSLKIAVSFSSLFIKNMGNLCSTSASAEPAVSHYWDCIAGQANYTWKLEENLIALSAALQELRSLNLDVKWRVEREKSQGGEVLDEVQLWLSKAETMNCRSSYKFGQQLAAKLEQIVDLKGERVFDKVAFNQPVSLIRPEPTVGLESTLFKIWSLLEGTEVGIIGLYGMGGIGLSSEYSWENKDPGEKALDTSTVLEGKKYVLLLDDLWELLDLSEIGIPLPTQENGSKVVFTTRSLEVGEETLNSDPLIRMLAKEVAAECGGLPLALITIGRAMAYKKSPHEWRYGLEVLRRSPHKFARLGEGPFPLLKFSYDSLPSNSVRSCLLYCSLYPQDYSISKATLIDYWYCEGLLDEFDSISSARMQGYNIIGVLVDACLLNEDGKKFVKMHDVIRDMTLRIVHQYEASENRFFVRAGVGLEAVPEVETWQGVIGDDFLQFMSTLRVLNLSDNRGLRKLPKGISKLVSLELLDLSRTGPTDKDCE</sequence>
<dbReference type="Gene3D" id="1.10.8.430">
    <property type="entry name" value="Helical domain of apoptotic protease-activating factors"/>
    <property type="match status" value="1"/>
</dbReference>
<keyword evidence="6" id="KW-0067">ATP-binding</keyword>
<comment type="similarity">
    <text evidence="1">Belongs to the disease resistance NB-LRR family.</text>
</comment>
<dbReference type="HOGENOM" id="CLU_000427_1_2_1"/>
<dbReference type="PANTHER" id="PTHR33463">
    <property type="entry name" value="NB-ARC DOMAIN-CONTAINING PROTEIN-RELATED"/>
    <property type="match status" value="1"/>
</dbReference>